<accession>A0A6A4IAC9</accession>
<name>A0A6A4IAC9_9AGAR</name>
<organism evidence="1 2">
    <name type="scientific">Gymnopus androsaceus JB14</name>
    <dbReference type="NCBI Taxonomy" id="1447944"/>
    <lineage>
        <taxon>Eukaryota</taxon>
        <taxon>Fungi</taxon>
        <taxon>Dikarya</taxon>
        <taxon>Basidiomycota</taxon>
        <taxon>Agaricomycotina</taxon>
        <taxon>Agaricomycetes</taxon>
        <taxon>Agaricomycetidae</taxon>
        <taxon>Agaricales</taxon>
        <taxon>Marasmiineae</taxon>
        <taxon>Omphalotaceae</taxon>
        <taxon>Gymnopus</taxon>
    </lineage>
</organism>
<proteinExistence type="predicted"/>
<gene>
    <name evidence="1" type="ORF">BT96DRAFT_915486</name>
</gene>
<sequence length="564" mass="64029">MSRAKIVFLTVDEDANITRVSASVVLELNMTSYNASTTLKSELELQKSSFVFFCLDPPIRHGTSTAMKERLGGRFNYDWKQWTEGQLRTVIGPDPDLDDVHLVALFASEFERLPPREWSSELPGGKFFSLRTSKAPSTGAEPHQFANSQKLEETWITCDRARNSKQVPIPIALLVSSFGTFQENARTINPSDNAFKYARKMSNELCAFFDNELRREEAFQKLLGDFLGVVIDKENIGDYTTDACRLIIKVRPEQCGTWDPGFQVALYYLENSRIVRRHAAAGNAKAADWMKLRLPSILITHAGPSIQILGGVMIDRPQTEVLTASMPMSFHTCNKDMLLDLARTLTALHILFTDLGKLYENPPAASPSSPVQHSFPYSRSFEDGEETTSFTYIRRVDSSRLVFEVKTEHNDILYVKYAQQYGEAAHRQAHKIGLAPKLLACTELEGGWKMVVMESIPTRYEAVDDIFKNVDVVVKEDIKRKVREALDPFFKEGYVHGDLRPANIFFDVKEKKVLVIDYDWAGPVGEVRYPPSVWTTATIWCPEAHLSLRLIKLEHDQEMVEHLY</sequence>
<dbReference type="OrthoDB" id="4062651at2759"/>
<dbReference type="AlphaFoldDB" id="A0A6A4IAC9"/>
<dbReference type="InterPro" id="IPR011009">
    <property type="entry name" value="Kinase-like_dom_sf"/>
</dbReference>
<dbReference type="SUPFAM" id="SSF56112">
    <property type="entry name" value="Protein kinase-like (PK-like)"/>
    <property type="match status" value="1"/>
</dbReference>
<dbReference type="EMBL" id="ML769403">
    <property type="protein sequence ID" value="KAE9406258.1"/>
    <property type="molecule type" value="Genomic_DNA"/>
</dbReference>
<dbReference type="Proteomes" id="UP000799118">
    <property type="component" value="Unassembled WGS sequence"/>
</dbReference>
<keyword evidence="2" id="KW-1185">Reference proteome</keyword>
<evidence type="ECO:0000313" key="2">
    <source>
        <dbReference type="Proteomes" id="UP000799118"/>
    </source>
</evidence>
<reference evidence="1" key="1">
    <citation type="journal article" date="2019" name="Environ. Microbiol.">
        <title>Fungal ecological strategies reflected in gene transcription - a case study of two litter decomposers.</title>
        <authorList>
            <person name="Barbi F."/>
            <person name="Kohler A."/>
            <person name="Barry K."/>
            <person name="Baskaran P."/>
            <person name="Daum C."/>
            <person name="Fauchery L."/>
            <person name="Ihrmark K."/>
            <person name="Kuo A."/>
            <person name="LaButti K."/>
            <person name="Lipzen A."/>
            <person name="Morin E."/>
            <person name="Grigoriev I.V."/>
            <person name="Henrissat B."/>
            <person name="Lindahl B."/>
            <person name="Martin F."/>
        </authorList>
    </citation>
    <scope>NUCLEOTIDE SEQUENCE</scope>
    <source>
        <strain evidence="1">JB14</strain>
    </source>
</reference>
<protein>
    <submittedName>
        <fullName evidence="1">Uncharacterized protein</fullName>
    </submittedName>
</protein>
<evidence type="ECO:0000313" key="1">
    <source>
        <dbReference type="EMBL" id="KAE9406258.1"/>
    </source>
</evidence>